<sequence>MPEGVVQASLLRRSSAYLIDLAILLIPLLAGVWLLASTGFAPSLELGLVGLGALIFLAALYGLFLASMLSREGQSVGKRLTGLRVLSSSTGQAADLGSTVLRGAVFFAGILALGILPIITAIALIKKRPDAELSYHRLAGSRVLDIRAGVDPLNQEPAYYPPYPEQWASPAELAPIAVFPPAAPYASTHLAAPAVPDRGQTENAASQPKKAGAARWAVPLGQAVAMIAVLGLLSSGVAWGASALQPRPPVQGDSTEFSAAVLAQKVVPLSNYSGPGFPGYAQGPAWHQKVSPNAVTISVQAGTFIFDNRTLSILNNATGKKLSTQVLDGKVDVAQETEFDGERGLMWKIGNTLRAWTPKMGTKPALKVSIPAESKISAAGSNLMIQFPNGKIYTLTKTGLLQLTVPADEEAIGVDGNKLLSAKFSGPLAISSPNGKEHATVTLKAPQEGQQIVDWVTVGHGLAILTWSELPESKEPANPITVAVYREATGELLSTLPTTRARIDESPTWLRGQGFAWASYANYIYDLSTGWPILDVKAQGIDLSGIFADGIAGEKEQGPVFLQQDNSWIYAAVTPLAITGGGVIVRTKDNELQRFTSTG</sequence>
<dbReference type="AlphaFoldDB" id="A0A7Y9S7C1"/>
<keyword evidence="4 5" id="KW-0472">Membrane</keyword>
<evidence type="ECO:0000313" key="8">
    <source>
        <dbReference type="Proteomes" id="UP000521748"/>
    </source>
</evidence>
<organism evidence="7 8">
    <name type="scientific">Psychromicrobium silvestre</name>
    <dbReference type="NCBI Taxonomy" id="1645614"/>
    <lineage>
        <taxon>Bacteria</taxon>
        <taxon>Bacillati</taxon>
        <taxon>Actinomycetota</taxon>
        <taxon>Actinomycetes</taxon>
        <taxon>Micrococcales</taxon>
        <taxon>Micrococcaceae</taxon>
        <taxon>Psychromicrobium</taxon>
    </lineage>
</organism>
<evidence type="ECO:0000256" key="2">
    <source>
        <dbReference type="ARBA" id="ARBA00022692"/>
    </source>
</evidence>
<evidence type="ECO:0000256" key="1">
    <source>
        <dbReference type="ARBA" id="ARBA00004141"/>
    </source>
</evidence>
<proteinExistence type="predicted"/>
<name>A0A7Y9S7C1_9MICC</name>
<evidence type="ECO:0000313" key="7">
    <source>
        <dbReference type="EMBL" id="NYE95016.1"/>
    </source>
</evidence>
<dbReference type="EMBL" id="JACBYQ010000001">
    <property type="protein sequence ID" value="NYE95016.1"/>
    <property type="molecule type" value="Genomic_DNA"/>
</dbReference>
<evidence type="ECO:0000259" key="6">
    <source>
        <dbReference type="Pfam" id="PF06271"/>
    </source>
</evidence>
<feature type="transmembrane region" description="Helical" evidence="5">
    <location>
        <begin position="16"/>
        <end position="36"/>
    </location>
</feature>
<feature type="transmembrane region" description="Helical" evidence="5">
    <location>
        <begin position="48"/>
        <end position="69"/>
    </location>
</feature>
<dbReference type="RefSeq" id="WP_179388712.1">
    <property type="nucleotide sequence ID" value="NZ_JACBYQ010000001.1"/>
</dbReference>
<dbReference type="Pfam" id="PF06271">
    <property type="entry name" value="RDD"/>
    <property type="match status" value="1"/>
</dbReference>
<feature type="transmembrane region" description="Helical" evidence="5">
    <location>
        <begin position="216"/>
        <end position="241"/>
    </location>
</feature>
<evidence type="ECO:0000256" key="4">
    <source>
        <dbReference type="ARBA" id="ARBA00023136"/>
    </source>
</evidence>
<accession>A0A7Y9S7C1</accession>
<dbReference type="InterPro" id="IPR010432">
    <property type="entry name" value="RDD"/>
</dbReference>
<comment type="caution">
    <text evidence="7">The sequence shown here is derived from an EMBL/GenBank/DDBJ whole genome shotgun (WGS) entry which is preliminary data.</text>
</comment>
<feature type="domain" description="RDD" evidence="6">
    <location>
        <begin position="8"/>
        <end position="124"/>
    </location>
</feature>
<keyword evidence="2 5" id="KW-0812">Transmembrane</keyword>
<comment type="subcellular location">
    <subcellularLocation>
        <location evidence="1">Membrane</location>
        <topology evidence="1">Multi-pass membrane protein</topology>
    </subcellularLocation>
</comment>
<reference evidence="7 8" key="1">
    <citation type="submission" date="2020-07" db="EMBL/GenBank/DDBJ databases">
        <title>Sequencing the genomes of 1000 actinobacteria strains.</title>
        <authorList>
            <person name="Klenk H.-P."/>
        </authorList>
    </citation>
    <scope>NUCLEOTIDE SEQUENCE [LARGE SCALE GENOMIC DNA]</scope>
    <source>
        <strain evidence="7 8">DSM 102047</strain>
    </source>
</reference>
<dbReference type="Proteomes" id="UP000521748">
    <property type="component" value="Unassembled WGS sequence"/>
</dbReference>
<evidence type="ECO:0000256" key="3">
    <source>
        <dbReference type="ARBA" id="ARBA00022989"/>
    </source>
</evidence>
<dbReference type="GO" id="GO:0016020">
    <property type="term" value="C:membrane"/>
    <property type="evidence" value="ECO:0007669"/>
    <property type="project" value="UniProtKB-SubCell"/>
</dbReference>
<evidence type="ECO:0000256" key="5">
    <source>
        <dbReference type="SAM" id="Phobius"/>
    </source>
</evidence>
<feature type="transmembrane region" description="Helical" evidence="5">
    <location>
        <begin position="104"/>
        <end position="125"/>
    </location>
</feature>
<protein>
    <submittedName>
        <fullName evidence="7">Putative RDD family membrane protein YckC</fullName>
    </submittedName>
</protein>
<keyword evidence="3 5" id="KW-1133">Transmembrane helix</keyword>
<keyword evidence="8" id="KW-1185">Reference proteome</keyword>
<gene>
    <name evidence="7" type="ORF">FHU41_001237</name>
</gene>